<dbReference type="GO" id="GO:0009898">
    <property type="term" value="C:cytoplasmic side of plasma membrane"/>
    <property type="evidence" value="ECO:0007669"/>
    <property type="project" value="TreeGrafter"/>
</dbReference>
<organism evidence="4 5">
    <name type="scientific">Ruicaihuangia caeni</name>
    <dbReference type="NCBI Taxonomy" id="3042517"/>
    <lineage>
        <taxon>Bacteria</taxon>
        <taxon>Bacillati</taxon>
        <taxon>Actinomycetota</taxon>
        <taxon>Actinomycetes</taxon>
        <taxon>Micrococcales</taxon>
        <taxon>Microbacteriaceae</taxon>
        <taxon>Ruicaihuangia</taxon>
    </lineage>
</organism>
<comment type="caution">
    <text evidence="4">The sequence shown here is derived from an EMBL/GenBank/DDBJ whole genome shotgun (WGS) entry which is preliminary data.</text>
</comment>
<dbReference type="Proteomes" id="UP001321506">
    <property type="component" value="Unassembled WGS sequence"/>
</dbReference>
<evidence type="ECO:0000313" key="5">
    <source>
        <dbReference type="Proteomes" id="UP001321506"/>
    </source>
</evidence>
<evidence type="ECO:0000256" key="1">
    <source>
        <dbReference type="ARBA" id="ARBA00022741"/>
    </source>
</evidence>
<feature type="compositionally biased region" description="Basic residues" evidence="3">
    <location>
        <begin position="308"/>
        <end position="317"/>
    </location>
</feature>
<dbReference type="AlphaFoldDB" id="A0AAW6T8A8"/>
<dbReference type="GO" id="GO:0051782">
    <property type="term" value="P:negative regulation of cell division"/>
    <property type="evidence" value="ECO:0007669"/>
    <property type="project" value="TreeGrafter"/>
</dbReference>
<dbReference type="PANTHER" id="PTHR43384">
    <property type="entry name" value="SEPTUM SITE-DETERMINING PROTEIN MIND HOMOLOG, CHLOROPLASTIC-RELATED"/>
    <property type="match status" value="1"/>
</dbReference>
<protein>
    <submittedName>
        <fullName evidence="4">P-loop NTPase</fullName>
    </submittedName>
</protein>
<dbReference type="InterPro" id="IPR033756">
    <property type="entry name" value="YlxH/NBP35"/>
</dbReference>
<dbReference type="Gene3D" id="3.40.50.300">
    <property type="entry name" value="P-loop containing nucleotide triphosphate hydrolases"/>
    <property type="match status" value="1"/>
</dbReference>
<feature type="compositionally biased region" description="Basic and acidic residues" evidence="3">
    <location>
        <begin position="7"/>
        <end position="24"/>
    </location>
</feature>
<feature type="region of interest" description="Disordered" evidence="3">
    <location>
        <begin position="302"/>
        <end position="326"/>
    </location>
</feature>
<dbReference type="GO" id="GO:0016887">
    <property type="term" value="F:ATP hydrolysis activity"/>
    <property type="evidence" value="ECO:0007669"/>
    <property type="project" value="TreeGrafter"/>
</dbReference>
<accession>A0AAW6T8A8</accession>
<evidence type="ECO:0000256" key="3">
    <source>
        <dbReference type="SAM" id="MobiDB-lite"/>
    </source>
</evidence>
<dbReference type="InterPro" id="IPR050625">
    <property type="entry name" value="ParA/MinD_ATPase"/>
</dbReference>
<dbReference type="PANTHER" id="PTHR43384:SF6">
    <property type="entry name" value="SEPTUM SITE-DETERMINING PROTEIN MIND HOMOLOG, CHLOROPLASTIC"/>
    <property type="match status" value="1"/>
</dbReference>
<sequence>MAGAGPFERDFVEGPDSAARHEAPSELASHSRAGLVVAVWGPTGAPGRSTVAINVAAELATRGAAVTLADADTYGGSIATMLGLLDESPGFAASGRLIERGEYSLAEFERLTQNVAAGAGWLRVLGGLSRADRWPEVGTARVSGLLEALKEWNDAIVLDVGFNLERDEEISSDIDAPRRNAATLASLSSADVVLAVASADPVGIARFLRGHHELRRVAPDARVIVVVNRLRRGAIGSGAARQISEVLQRFGGIRDPWYLPFDLDATDAALSAAGTLAEAAPRSAIRAAIRELVDAEFPAAAAPDSGARRGRTVRRRVRREESRAGH</sequence>
<proteinExistence type="predicted"/>
<name>A0AAW6T8A8_9MICO</name>
<keyword evidence="5" id="KW-1185">Reference proteome</keyword>
<dbReference type="GO" id="GO:0005829">
    <property type="term" value="C:cytosol"/>
    <property type="evidence" value="ECO:0007669"/>
    <property type="project" value="TreeGrafter"/>
</dbReference>
<dbReference type="RefSeq" id="WP_281489242.1">
    <property type="nucleotide sequence ID" value="NZ_JASATX010000004.1"/>
</dbReference>
<dbReference type="GO" id="GO:0005524">
    <property type="term" value="F:ATP binding"/>
    <property type="evidence" value="ECO:0007669"/>
    <property type="project" value="UniProtKB-KW"/>
</dbReference>
<dbReference type="SUPFAM" id="SSF52540">
    <property type="entry name" value="P-loop containing nucleoside triphosphate hydrolases"/>
    <property type="match status" value="1"/>
</dbReference>
<feature type="region of interest" description="Disordered" evidence="3">
    <location>
        <begin position="1"/>
        <end position="26"/>
    </location>
</feature>
<dbReference type="Pfam" id="PF10609">
    <property type="entry name" value="ParA"/>
    <property type="match status" value="1"/>
</dbReference>
<dbReference type="InterPro" id="IPR027417">
    <property type="entry name" value="P-loop_NTPase"/>
</dbReference>
<keyword evidence="1" id="KW-0547">Nucleotide-binding</keyword>
<reference evidence="4 5" key="1">
    <citation type="submission" date="2023-04" db="EMBL/GenBank/DDBJ databases">
        <title>Klugiella caeni sp. nov. isolated from the sludge of biochemical tank.</title>
        <authorList>
            <person name="Geng K."/>
        </authorList>
    </citation>
    <scope>NUCLEOTIDE SEQUENCE [LARGE SCALE GENOMIC DNA]</scope>
    <source>
        <strain evidence="4 5">YN-L-19</strain>
    </source>
</reference>
<keyword evidence="2" id="KW-0067">ATP-binding</keyword>
<evidence type="ECO:0000313" key="4">
    <source>
        <dbReference type="EMBL" id="MDI2099459.1"/>
    </source>
</evidence>
<evidence type="ECO:0000256" key="2">
    <source>
        <dbReference type="ARBA" id="ARBA00022840"/>
    </source>
</evidence>
<gene>
    <name evidence="4" type="ORF">QF206_10835</name>
</gene>
<dbReference type="EMBL" id="JASATX010000004">
    <property type="protein sequence ID" value="MDI2099459.1"/>
    <property type="molecule type" value="Genomic_DNA"/>
</dbReference>